<accession>A0ABN1NPB2</accession>
<proteinExistence type="predicted"/>
<dbReference type="EMBL" id="BAAAHG010000019">
    <property type="protein sequence ID" value="GAA0914077.1"/>
    <property type="molecule type" value="Genomic_DNA"/>
</dbReference>
<organism evidence="1 2">
    <name type="scientific">Streptomyces thermoalcalitolerans</name>
    <dbReference type="NCBI Taxonomy" id="65605"/>
    <lineage>
        <taxon>Bacteria</taxon>
        <taxon>Bacillati</taxon>
        <taxon>Actinomycetota</taxon>
        <taxon>Actinomycetes</taxon>
        <taxon>Kitasatosporales</taxon>
        <taxon>Streptomycetaceae</taxon>
        <taxon>Streptomyces</taxon>
    </lineage>
</organism>
<evidence type="ECO:0000313" key="1">
    <source>
        <dbReference type="EMBL" id="GAA0914077.1"/>
    </source>
</evidence>
<keyword evidence="2" id="KW-1185">Reference proteome</keyword>
<dbReference type="Proteomes" id="UP001501005">
    <property type="component" value="Unassembled WGS sequence"/>
</dbReference>
<comment type="caution">
    <text evidence="1">The sequence shown here is derived from an EMBL/GenBank/DDBJ whole genome shotgun (WGS) entry which is preliminary data.</text>
</comment>
<protein>
    <submittedName>
        <fullName evidence="1">Uncharacterized protein</fullName>
    </submittedName>
</protein>
<gene>
    <name evidence="1" type="ORF">GCM10009549_28170</name>
</gene>
<name>A0ABN1NPB2_9ACTN</name>
<sequence>MPVRTRPEVLELREVFRGGDGRSLNDDLAASLVRVQGGAAATSLPVPVKRSRRAMDALPSRGLDPLEANKGMSDEVPADAARIAEAPAEAVWEEDVQSGLVLAK</sequence>
<evidence type="ECO:0000313" key="2">
    <source>
        <dbReference type="Proteomes" id="UP001501005"/>
    </source>
</evidence>
<reference evidence="1 2" key="1">
    <citation type="journal article" date="2019" name="Int. J. Syst. Evol. Microbiol.">
        <title>The Global Catalogue of Microorganisms (GCM) 10K type strain sequencing project: providing services to taxonomists for standard genome sequencing and annotation.</title>
        <authorList>
            <consortium name="The Broad Institute Genomics Platform"/>
            <consortium name="The Broad Institute Genome Sequencing Center for Infectious Disease"/>
            <person name="Wu L."/>
            <person name="Ma J."/>
        </authorList>
    </citation>
    <scope>NUCLEOTIDE SEQUENCE [LARGE SCALE GENOMIC DNA]</scope>
    <source>
        <strain evidence="1 2">JCM 10673</strain>
    </source>
</reference>